<sequence>MNPWEKGHTTKAANTIEEKAPATAKRIESLSLNKPPTDVNDTVCHEHRFQTTYYVLVSSVSFIDDYDAPGASYKSLEINNWT</sequence>
<comment type="caution">
    <text evidence="2">The sequence shown here is derived from an EMBL/GenBank/DDBJ whole genome shotgun (WGS) entry which is preliminary data.</text>
</comment>
<organism evidence="2 3">
    <name type="scientific">Monilinia fructicola</name>
    <name type="common">Brown rot fungus</name>
    <name type="synonym">Ciboria fructicola</name>
    <dbReference type="NCBI Taxonomy" id="38448"/>
    <lineage>
        <taxon>Eukaryota</taxon>
        <taxon>Fungi</taxon>
        <taxon>Dikarya</taxon>
        <taxon>Ascomycota</taxon>
        <taxon>Pezizomycotina</taxon>
        <taxon>Leotiomycetes</taxon>
        <taxon>Helotiales</taxon>
        <taxon>Sclerotiniaceae</taxon>
        <taxon>Monilinia</taxon>
    </lineage>
</organism>
<evidence type="ECO:0000313" key="2">
    <source>
        <dbReference type="EMBL" id="KAA8572671.1"/>
    </source>
</evidence>
<evidence type="ECO:0000256" key="1">
    <source>
        <dbReference type="SAM" id="MobiDB-lite"/>
    </source>
</evidence>
<dbReference type="AlphaFoldDB" id="A0A5M9JTZ1"/>
<evidence type="ECO:0000313" key="3">
    <source>
        <dbReference type="Proteomes" id="UP000322873"/>
    </source>
</evidence>
<name>A0A5M9JTZ1_MONFR</name>
<keyword evidence="3" id="KW-1185">Reference proteome</keyword>
<protein>
    <submittedName>
        <fullName evidence="2">Uncharacterized protein</fullName>
    </submittedName>
</protein>
<gene>
    <name evidence="2" type="ORF">EYC84_003265</name>
</gene>
<dbReference type="EMBL" id="VICG01000004">
    <property type="protein sequence ID" value="KAA8572671.1"/>
    <property type="molecule type" value="Genomic_DNA"/>
</dbReference>
<accession>A0A5M9JTZ1</accession>
<dbReference type="Proteomes" id="UP000322873">
    <property type="component" value="Unassembled WGS sequence"/>
</dbReference>
<reference evidence="2 3" key="1">
    <citation type="submission" date="2019-06" db="EMBL/GenBank/DDBJ databases">
        <title>Genome Sequence of the Brown Rot Fungal Pathogen Monilinia fructicola.</title>
        <authorList>
            <person name="De Miccolis Angelini R.M."/>
            <person name="Landi L."/>
            <person name="Abate D."/>
            <person name="Pollastro S."/>
            <person name="Romanazzi G."/>
            <person name="Faretra F."/>
        </authorList>
    </citation>
    <scope>NUCLEOTIDE SEQUENCE [LARGE SCALE GENOMIC DNA]</scope>
    <source>
        <strain evidence="2 3">Mfrc123</strain>
    </source>
</reference>
<proteinExistence type="predicted"/>
<feature type="region of interest" description="Disordered" evidence="1">
    <location>
        <begin position="1"/>
        <end position="20"/>
    </location>
</feature>